<evidence type="ECO:0000256" key="4">
    <source>
        <dbReference type="ARBA" id="ARBA00022840"/>
    </source>
</evidence>
<evidence type="ECO:0000256" key="1">
    <source>
        <dbReference type="ARBA" id="ARBA00004496"/>
    </source>
</evidence>
<evidence type="ECO:0000256" key="2">
    <source>
        <dbReference type="ARBA" id="ARBA00022490"/>
    </source>
</evidence>
<evidence type="ECO:0000256" key="3">
    <source>
        <dbReference type="ARBA" id="ARBA00022741"/>
    </source>
</evidence>
<keyword evidence="4" id="KW-0067">ATP-binding</keyword>
<evidence type="ECO:0000313" key="7">
    <source>
        <dbReference type="EMBL" id="RID93971.1"/>
    </source>
</evidence>
<keyword evidence="2" id="KW-0963">Cytoplasm</keyword>
<reference evidence="7 8" key="1">
    <citation type="submission" date="2018-08" db="EMBL/GenBank/DDBJ databases">
        <title>Draft genome sequence of Dialister pneumosintes KCOM 1685.</title>
        <authorList>
            <person name="Kook J.-K."/>
            <person name="Park S.-N."/>
            <person name="Lim Y.K."/>
        </authorList>
    </citation>
    <scope>NUCLEOTIDE SEQUENCE [LARGE SCALE GENOMIC DNA]</scope>
    <source>
        <strain evidence="7 8">KCOM 1685</strain>
    </source>
</reference>
<dbReference type="InterPro" id="IPR004753">
    <property type="entry name" value="MreB"/>
</dbReference>
<evidence type="ECO:0000256" key="6">
    <source>
        <dbReference type="ARBA" id="ARBA00023458"/>
    </source>
</evidence>
<protein>
    <submittedName>
        <fullName evidence="7">Rod shape-determining protein</fullName>
    </submittedName>
</protein>
<dbReference type="EMBL" id="QWKU01000001">
    <property type="protein sequence ID" value="RID93971.1"/>
    <property type="molecule type" value="Genomic_DNA"/>
</dbReference>
<sequence length="348" mass="37758">MDKEMKSFSKSVSRIGIDMGSSQTRIFSEGQLLLEEKTVVAVDNTNDDILGFGTDAIIHYHTEPQRVRLEWPVKNGAMIDYYYTRGILSYFLKKGLKHSLSRPEIVMSIPSGLSSVARHALIDATMHAGAAKVYLVSSSAAAIFGQGISLGGSDVILSVVMGRDITDCGLFSCGGIVAQEQIAFGGNSINEEIQAYVRDSLKIVIGEEEAEVIKQSMVSIADPNAVKVFTIHGRRLVDGGAVAVEINTTALYQVIQTALMPVLESIERIIRRATPDMAEDLLRNGLLLSGGAAQLSGLNHWLSAQLGIPVVITKHSDLAVVIGCYRSFDKYRQFPDLIESGDKYYGGK</sequence>
<dbReference type="Gene3D" id="3.30.420.40">
    <property type="match status" value="2"/>
</dbReference>
<comment type="subcellular location">
    <subcellularLocation>
        <location evidence="1">Cytoplasm</location>
    </subcellularLocation>
</comment>
<keyword evidence="3" id="KW-0547">Nucleotide-binding</keyword>
<dbReference type="SUPFAM" id="SSF53067">
    <property type="entry name" value="Actin-like ATPase domain"/>
    <property type="match status" value="2"/>
</dbReference>
<dbReference type="PANTHER" id="PTHR42749:SF1">
    <property type="entry name" value="CELL SHAPE-DETERMINING PROTEIN MREB"/>
    <property type="match status" value="1"/>
</dbReference>
<dbReference type="InterPro" id="IPR043129">
    <property type="entry name" value="ATPase_NBD"/>
</dbReference>
<evidence type="ECO:0000313" key="8">
    <source>
        <dbReference type="Proteomes" id="UP000266262"/>
    </source>
</evidence>
<keyword evidence="8" id="KW-1185">Reference proteome</keyword>
<comment type="similarity">
    <text evidence="6">Belongs to the FtsA/MreB family.</text>
</comment>
<proteinExistence type="inferred from homology"/>
<gene>
    <name evidence="7" type="ORF">DX915_00010</name>
</gene>
<dbReference type="Pfam" id="PF06723">
    <property type="entry name" value="MreB_Mbl"/>
    <property type="match status" value="1"/>
</dbReference>
<dbReference type="PANTHER" id="PTHR42749">
    <property type="entry name" value="CELL SHAPE-DETERMINING PROTEIN MREB"/>
    <property type="match status" value="1"/>
</dbReference>
<evidence type="ECO:0000256" key="5">
    <source>
        <dbReference type="ARBA" id="ARBA00022960"/>
    </source>
</evidence>
<dbReference type="PRINTS" id="PR01652">
    <property type="entry name" value="SHAPEPROTEIN"/>
</dbReference>
<dbReference type="InterPro" id="IPR056546">
    <property type="entry name" value="MreB_MamK-like"/>
</dbReference>
<accession>A0ABX9M8Z9</accession>
<keyword evidence="5" id="KW-0133">Cell shape</keyword>
<name>A0ABX9M8Z9_9FIRM</name>
<comment type="caution">
    <text evidence="7">The sequence shown here is derived from an EMBL/GenBank/DDBJ whole genome shotgun (WGS) entry which is preliminary data.</text>
</comment>
<organism evidence="7 8">
    <name type="scientific">Dialister pneumosintes</name>
    <dbReference type="NCBI Taxonomy" id="39950"/>
    <lineage>
        <taxon>Bacteria</taxon>
        <taxon>Bacillati</taxon>
        <taxon>Bacillota</taxon>
        <taxon>Negativicutes</taxon>
        <taxon>Veillonellales</taxon>
        <taxon>Veillonellaceae</taxon>
        <taxon>Dialister</taxon>
    </lineage>
</organism>
<dbReference type="Proteomes" id="UP000266262">
    <property type="component" value="Unassembled WGS sequence"/>
</dbReference>